<dbReference type="InParanoid" id="A0A1S3HJN4"/>
<dbReference type="KEGG" id="lak:106155781"/>
<dbReference type="GeneID" id="106155781"/>
<accession>A0A1S3HJN4</accession>
<feature type="domain" description="OTU" evidence="4">
    <location>
        <begin position="599"/>
        <end position="791"/>
    </location>
</feature>
<feature type="region of interest" description="Disordered" evidence="1">
    <location>
        <begin position="410"/>
        <end position="453"/>
    </location>
</feature>
<organism evidence="5 6">
    <name type="scientific">Lingula anatina</name>
    <name type="common">Brachiopod</name>
    <name type="synonym">Lingula unguis</name>
    <dbReference type="NCBI Taxonomy" id="7574"/>
    <lineage>
        <taxon>Eukaryota</taxon>
        <taxon>Metazoa</taxon>
        <taxon>Spiralia</taxon>
        <taxon>Lophotrochozoa</taxon>
        <taxon>Brachiopoda</taxon>
        <taxon>Linguliformea</taxon>
        <taxon>Lingulata</taxon>
        <taxon>Lingulida</taxon>
        <taxon>Linguloidea</taxon>
        <taxon>Lingulidae</taxon>
        <taxon>Lingula</taxon>
    </lineage>
</organism>
<feature type="compositionally biased region" description="Low complexity" evidence="1">
    <location>
        <begin position="216"/>
        <end position="227"/>
    </location>
</feature>
<evidence type="ECO:0000256" key="3">
    <source>
        <dbReference type="SAM" id="SignalP"/>
    </source>
</evidence>
<dbReference type="CDD" id="cd01670">
    <property type="entry name" value="Death"/>
    <property type="match status" value="1"/>
</dbReference>
<dbReference type="Proteomes" id="UP000085678">
    <property type="component" value="Unplaced"/>
</dbReference>
<keyword evidence="3" id="KW-0732">Signal</keyword>
<dbReference type="InterPro" id="IPR011029">
    <property type="entry name" value="DEATH-like_dom_sf"/>
</dbReference>
<reference evidence="6" key="1">
    <citation type="submission" date="2025-08" db="UniProtKB">
        <authorList>
            <consortium name="RefSeq"/>
        </authorList>
    </citation>
    <scope>IDENTIFICATION</scope>
    <source>
        <tissue evidence="6">Gonads</tissue>
    </source>
</reference>
<dbReference type="AlphaFoldDB" id="A0A1S3HJN4"/>
<dbReference type="SUPFAM" id="SSF54001">
    <property type="entry name" value="Cysteine proteinases"/>
    <property type="match status" value="1"/>
</dbReference>
<feature type="compositionally biased region" description="Basic and acidic residues" evidence="1">
    <location>
        <begin position="513"/>
        <end position="522"/>
    </location>
</feature>
<feature type="region of interest" description="Disordered" evidence="1">
    <location>
        <begin position="215"/>
        <end position="244"/>
    </location>
</feature>
<gene>
    <name evidence="6" type="primary">LOC106155781</name>
</gene>
<feature type="region of interest" description="Disordered" evidence="1">
    <location>
        <begin position="498"/>
        <end position="596"/>
    </location>
</feature>
<feature type="chain" id="PRO_5010204421" evidence="3">
    <location>
        <begin position="20"/>
        <end position="798"/>
    </location>
</feature>
<keyword evidence="2" id="KW-0812">Transmembrane</keyword>
<evidence type="ECO:0000256" key="2">
    <source>
        <dbReference type="SAM" id="Phobius"/>
    </source>
</evidence>
<dbReference type="Gene3D" id="1.10.533.10">
    <property type="entry name" value="Death Domain, Fas"/>
    <property type="match status" value="1"/>
</dbReference>
<feature type="signal peptide" evidence="3">
    <location>
        <begin position="1"/>
        <end position="19"/>
    </location>
</feature>
<dbReference type="Gene3D" id="3.90.70.80">
    <property type="match status" value="1"/>
</dbReference>
<keyword evidence="2" id="KW-0472">Membrane</keyword>
<protein>
    <submittedName>
        <fullName evidence="6">Uncharacterized protein LOC106155781 isoform X1</fullName>
    </submittedName>
</protein>
<evidence type="ECO:0000259" key="4">
    <source>
        <dbReference type="PROSITE" id="PS50802"/>
    </source>
</evidence>
<dbReference type="CDD" id="cd22744">
    <property type="entry name" value="OTU"/>
    <property type="match status" value="1"/>
</dbReference>
<dbReference type="RefSeq" id="XP_013386227.1">
    <property type="nucleotide sequence ID" value="XM_013530773.1"/>
</dbReference>
<feature type="compositionally biased region" description="Polar residues" evidence="1">
    <location>
        <begin position="411"/>
        <end position="424"/>
    </location>
</feature>
<dbReference type="Gene3D" id="2.10.50.10">
    <property type="entry name" value="Tumor Necrosis Factor Receptor, subunit A, domain 2"/>
    <property type="match status" value="1"/>
</dbReference>
<evidence type="ECO:0000313" key="6">
    <source>
        <dbReference type="RefSeq" id="XP_013386227.1"/>
    </source>
</evidence>
<evidence type="ECO:0000313" key="5">
    <source>
        <dbReference type="Proteomes" id="UP000085678"/>
    </source>
</evidence>
<dbReference type="InterPro" id="IPR003323">
    <property type="entry name" value="OTU_dom"/>
</dbReference>
<proteinExistence type="predicted"/>
<dbReference type="SUPFAM" id="SSF47986">
    <property type="entry name" value="DEATH domain"/>
    <property type="match status" value="1"/>
</dbReference>
<dbReference type="PROSITE" id="PS50802">
    <property type="entry name" value="OTU"/>
    <property type="match status" value="1"/>
</dbReference>
<feature type="transmembrane region" description="Helical" evidence="2">
    <location>
        <begin position="159"/>
        <end position="183"/>
    </location>
</feature>
<keyword evidence="2" id="KW-1133">Transmembrane helix</keyword>
<dbReference type="InterPro" id="IPR038765">
    <property type="entry name" value="Papain-like_cys_pep_sf"/>
</dbReference>
<keyword evidence="5" id="KW-1185">Reference proteome</keyword>
<sequence>MKILAVVCVCVVIFHLASAQTKTCSPGSDVKNGICTPCQPGRFQSKTIPITDTTTRCEYRTKCNASEGGYQIKEGSATEDNHCWCNESMRYVPRNPKACKDPENRTSSSCVCINCHEECVVTKDENGDYLERYKCTVCDSVTTAVPPILTPSPVSSGHVAIGVAVSIGIFAILCIVFGIILYVRGVPQWLQEFCDPICGRCCQCWASVSSNSEGRTTTSAMSGTSSATHHDTTDSGVRDGKPSYSRQPSAVALLCGESNGEITELFKIKLRELCSDKHIEAHFCDLLQKVGANWKFLVRPDLEDIDIQALEHDHRGLKEIVYQAIRQWYEKMSGESVQFVLDRLERENVGKGDLADKIRKDSVLMRTLEEIYARKSSKKGSRTGTMRSGFCMKRLQTVLDSLSLRKGNAVNEVTSNGSQATGDLSVNDRHDDRGIPSVPPPDVNPSSRPSRAAGDMIEYENSPRPGYKSSHPSINEVKIGEEGKGDGIGDMIEYENLPRPGYKSSHPSINEVKIGEEGKGDGIGDMIEYENSPRPGSRSLHSSMNEVKTGEEGKGDGIANQGANQSWEEEETRQAPEPSSSNTHREGKEIYTSGDGAEYELIRTPGDGDCFFRSCVRGLNEDLFNSAKGMDNYCQNPKDREKEHHLVLDIRNRTVDHMQEDNVHYEKILKSLKTSIRQGRDFLREHSIEMSTGEAEGVEDRSGIFTDEHYRNLETEIKDMRKPGVYATHLEVEALAYVEDVVIHVFQMTDGQKIQEIHCFGKEPEKKKDIYLMYRPTDSGRSGHYDLLCRVKNSYDLE</sequence>
<evidence type="ECO:0000256" key="1">
    <source>
        <dbReference type="SAM" id="MobiDB-lite"/>
    </source>
</evidence>
<name>A0A1S3HJN4_LINAN</name>
<feature type="compositionally biased region" description="Basic and acidic residues" evidence="1">
    <location>
        <begin position="228"/>
        <end position="241"/>
    </location>
</feature>
<dbReference type="Pfam" id="PF02338">
    <property type="entry name" value="OTU"/>
    <property type="match status" value="1"/>
</dbReference>